<gene>
    <name evidence="1" type="ORF">F1599_10440</name>
</gene>
<accession>A0A5M8AQV8</accession>
<reference evidence="1 2" key="1">
    <citation type="submission" date="2019-09" db="EMBL/GenBank/DDBJ databases">
        <title>Isolation of a novel species in the genus Cupriavidus from patients with sepsis using whole genome sequencing.</title>
        <authorList>
            <person name="Kweon O.J."/>
            <person name="Lee M.-K."/>
        </authorList>
    </citation>
    <scope>NUCLEOTIDE SEQUENCE [LARGE SCALE GENOMIC DNA]</scope>
    <source>
        <strain evidence="1 2">MKL-01</strain>
    </source>
</reference>
<dbReference type="RefSeq" id="WP_150083014.1">
    <property type="nucleotide sequence ID" value="NZ_VWRN01000030.1"/>
</dbReference>
<evidence type="ECO:0000313" key="2">
    <source>
        <dbReference type="Proteomes" id="UP000324324"/>
    </source>
</evidence>
<sequence>MEQVRVIQNESGLLRTIVSINQRYWIHIDVQMRDNGNTCAAGNLPYVVTRQDVVAIGWRVVETGITSTSTGEARFSIPGAGRYRLYVKEPGKTFMPDATFPIPFHQLAGGENSNREVQPWWEMNVVSTGLQSFNIAAVLPNTMGRDAATYPRSVTTMKLHEQHTTPARALHMGNCCITNQLWSDISQTYGARHPIVVASVNRIALEAIYSESLSPVSVDENSRHLEHRGRTIYFDATATQGGRNTLGFAGDMAMTADECLRKTHPSVMEFWLTTMSELNINYARVTGAWRPHTGSTRHRYSLALDLTHLRALRDDDGALVEVDIHLHREIGSDANPLASDAQANTAIKRRRRAFSRAFHRYLAERRQARVLGWLGGPWALTYADVGLTGATQFIKSDIVHVHHVHLSVGLDQP</sequence>
<proteinExistence type="predicted"/>
<dbReference type="AlphaFoldDB" id="A0A5M8AQV8"/>
<evidence type="ECO:0000313" key="1">
    <source>
        <dbReference type="EMBL" id="KAA6125209.1"/>
    </source>
</evidence>
<name>A0A5M8AQV8_9BURK</name>
<comment type="caution">
    <text evidence="1">The sequence shown here is derived from an EMBL/GenBank/DDBJ whole genome shotgun (WGS) entry which is preliminary data.</text>
</comment>
<protein>
    <submittedName>
        <fullName evidence="1">Uncharacterized protein</fullName>
    </submittedName>
</protein>
<dbReference type="EMBL" id="VWRN01000030">
    <property type="protein sequence ID" value="KAA6125209.1"/>
    <property type="molecule type" value="Genomic_DNA"/>
</dbReference>
<keyword evidence="2" id="KW-1185">Reference proteome</keyword>
<dbReference type="Proteomes" id="UP000324324">
    <property type="component" value="Unassembled WGS sequence"/>
</dbReference>
<organism evidence="1 2">
    <name type="scientific">Cupriavidus cauae</name>
    <dbReference type="NCBI Taxonomy" id="2608999"/>
    <lineage>
        <taxon>Bacteria</taxon>
        <taxon>Pseudomonadati</taxon>
        <taxon>Pseudomonadota</taxon>
        <taxon>Betaproteobacteria</taxon>
        <taxon>Burkholderiales</taxon>
        <taxon>Burkholderiaceae</taxon>
        <taxon>Cupriavidus</taxon>
    </lineage>
</organism>